<dbReference type="PANTHER" id="PTHR32305:SF15">
    <property type="entry name" value="PROTEIN RHSA-RELATED"/>
    <property type="match status" value="1"/>
</dbReference>
<proteinExistence type="predicted"/>
<dbReference type="InterPro" id="IPR006530">
    <property type="entry name" value="YD"/>
</dbReference>
<evidence type="ECO:0000313" key="2">
    <source>
        <dbReference type="Proteomes" id="UP001373714"/>
    </source>
</evidence>
<comment type="caution">
    <text evidence="1">The sequence shown here is derived from an EMBL/GenBank/DDBJ whole genome shotgun (WGS) entry which is preliminary data.</text>
</comment>
<reference evidence="1 2" key="1">
    <citation type="submission" date="2019-10" db="EMBL/GenBank/DDBJ databases">
        <authorList>
            <person name="Palmer J.M."/>
        </authorList>
    </citation>
    <scope>NUCLEOTIDE SEQUENCE [LARGE SCALE GENOMIC DNA]</scope>
    <source>
        <strain evidence="1 2">TWF730</strain>
    </source>
</reference>
<evidence type="ECO:0000313" key="1">
    <source>
        <dbReference type="EMBL" id="KAK6354339.1"/>
    </source>
</evidence>
<dbReference type="NCBIfam" id="TIGR03696">
    <property type="entry name" value="Rhs_assc_core"/>
    <property type="match status" value="1"/>
</dbReference>
<dbReference type="EMBL" id="JAVHNS010000005">
    <property type="protein sequence ID" value="KAK6354339.1"/>
    <property type="molecule type" value="Genomic_DNA"/>
</dbReference>
<name>A0AAV9V6D4_9PEZI</name>
<accession>A0AAV9V6D4</accession>
<dbReference type="Gene3D" id="2.180.10.10">
    <property type="entry name" value="RHS repeat-associated core"/>
    <property type="match status" value="2"/>
</dbReference>
<organism evidence="1 2">
    <name type="scientific">Orbilia blumenaviensis</name>
    <dbReference type="NCBI Taxonomy" id="1796055"/>
    <lineage>
        <taxon>Eukaryota</taxon>
        <taxon>Fungi</taxon>
        <taxon>Dikarya</taxon>
        <taxon>Ascomycota</taxon>
        <taxon>Pezizomycotina</taxon>
        <taxon>Orbiliomycetes</taxon>
        <taxon>Orbiliales</taxon>
        <taxon>Orbiliaceae</taxon>
        <taxon>Orbilia</taxon>
    </lineage>
</organism>
<sequence>MAGIYSQSFNYGRRVHDGVDPRTGQFACSIDLYQAPSATRNCPELKLKLQHDMLNPINTGWGKGWSLNVSSYDDKATKTMKSYTGEHYRVSERPGFFGNMILIDQKLKTFSFVKRGGKYYIVYKTGRIEVLDNDNGRLPIFLPFKIYAPNGRSLDLRWSYDAGSDRPPRLVSVSDSLVGTELLKIIYTQSNVIVTQAPGPEQTTFVYEILGDNLIQIFFPGITRAAWYFNYEEIDNFSCINAVRNPLGMIEKITYLRTGHRLPPGAPYSWIPYVVKHVQDPGCQQPATATYYAYSSNNFLGNNSGLSWEDAGDNLYRAHGAYKYTATAQVEGGPNTQFTFNKYHLTDSIVKSLGTKKTYHFYTYYANLNADIKDQPAQYQLPKQVDIVFEDSSISGYQRRTDTYKQEFDEWGNPTVETIPTGVRIVRSYYSEKGEGDKCPPDPYGFRRSLKEERIVPPSTKNGEPSRGRSYIYASIPVDFEPQDLHPYCLVQARSYQLSDNNALERTTREYFDTPSDWRNGLLRLETSSLGDYNTIKYYSYDVWGQTLRQKSTVRGFDGNTSTETRDISFPTGRMLSSVDAAGVNTQYQYNLMGDLTSMTKSPGLIYSASVSIQYIISTSNDIPAQVITTNAKGVRYRRTIDGLGRLCKLEQQDTDGGNGNTPSAPYVEIGSNAYDSQGRLQKRIATDTLRNDTTGKLETKLTNTMTYSYDDWGQISSSVSSSGRKEYTKTDLIGRKTVRGIDGEGYSESTLDAFGNATSIRRYHRDGALESELKSSYDALGRLVTATDTFGARTTFKYDAWNRVVEKQLADGTKYTTEFEEHTLLHRFKKITVTTPEPGSTTYVTGTQSSDSLGRRTARTVGGRTTTYGYQADCRVPNTVSPPSGIPVSFETDPQLHDAVVSSSSQNGLSQLFRRDNQTGWLLDATEGQNSSKYEYFPSGLIKKQTEAVFSDGTLYYSDSTFQHSLLGKVQTTRRSYNNNASQDVCSQEYDSHGRLVKLTDSPYEVDITYDIHDRQKSITTRNKNTRVEMKTMLEYDDLTRPTSREILRNGTTVSKIKQEYNTADQVISRTITNQSGTVTRAENYEYDQRRRLIKYKCQARSSEGAPSDDRGRAIIEQHLSYDRLGNIDNVRNVFTNGSQDTIHYIYGNQNDPFMITLIRGTSPPRSIPLQYDSSGRLVGDEEGRVLSYDAFGRLVRVSDMSGQALTEYHYDPQKLKGQAYRGQDGQYELHRFRYNGPTLVGEDTRSSYTKFIKLGERTMASHGKQASQDFSVLTGTDMQGSPYISTDAINASFSGIYYAYDPFGNRSIARLPNDKGFVPMDIGFNGERADPITNNYLLGGRRTYSPHTRSFQSPDTMSPFGLGGISPYNYCFNDPINRSDPSGNFSIFGWEVSGRTIALLAVGLIVGIGVTILTGGAGLAVAVGVGAIAAGVSDAATGAIYDLATGHKPTWKSVGVDAATGAVGALIGEGVGLAAAPLLKAAGRGLSSGISSLTSRFASRELADSAGREGLTLAWDFVPRGQNPFRMTDSSVFFTEVDGVRGQFGFLSHGFPSFSEEFPGRVFGQMIRQGESIHYPLPAERLVRDTILPLIERSGVPHDRSQVFTLISCFGAESGAGQGVANALGQDVRCFNGLAQAGTGSEAGWAAGSANLHRVYSRIERPGGVQAIFGDTRILSPHVAMEVDLPGPAETMDVDF</sequence>
<dbReference type="InterPro" id="IPR022385">
    <property type="entry name" value="Rhs_assc_core"/>
</dbReference>
<protein>
    <recommendedName>
        <fullName evidence="3">RHS repeat-associated core domain-containing protein</fullName>
    </recommendedName>
</protein>
<gene>
    <name evidence="1" type="ORF">TWF730_008746</name>
</gene>
<dbReference type="NCBIfam" id="TIGR01643">
    <property type="entry name" value="YD_repeat_2x"/>
    <property type="match status" value="1"/>
</dbReference>
<keyword evidence="2" id="KW-1185">Reference proteome</keyword>
<dbReference type="Proteomes" id="UP001373714">
    <property type="component" value="Unassembled WGS sequence"/>
</dbReference>
<dbReference type="Pfam" id="PF05593">
    <property type="entry name" value="RHS_repeat"/>
    <property type="match status" value="1"/>
</dbReference>
<dbReference type="PANTHER" id="PTHR32305">
    <property type="match status" value="1"/>
</dbReference>
<dbReference type="InterPro" id="IPR031325">
    <property type="entry name" value="RHS_repeat"/>
</dbReference>
<evidence type="ECO:0008006" key="3">
    <source>
        <dbReference type="Google" id="ProtNLM"/>
    </source>
</evidence>
<dbReference type="InterPro" id="IPR050708">
    <property type="entry name" value="T6SS_VgrG/RHS"/>
</dbReference>